<dbReference type="AlphaFoldDB" id="A0A6J4K082"/>
<accession>A0A6J4K082</accession>
<dbReference type="EMBL" id="CADCTU010000049">
    <property type="protein sequence ID" value="CAA9292297.1"/>
    <property type="molecule type" value="Genomic_DNA"/>
</dbReference>
<gene>
    <name evidence="2" type="ORF">AVDCRST_MAG11-198</name>
</gene>
<dbReference type="AntiFam" id="ANF00226">
    <property type="entry name" value="Shadow ORF (opposite pknB)"/>
</dbReference>
<feature type="region of interest" description="Disordered" evidence="1">
    <location>
        <begin position="267"/>
        <end position="305"/>
    </location>
</feature>
<feature type="compositionally biased region" description="Polar residues" evidence="1">
    <location>
        <begin position="474"/>
        <end position="484"/>
    </location>
</feature>
<feature type="region of interest" description="Disordered" evidence="1">
    <location>
        <begin position="436"/>
        <end position="455"/>
    </location>
</feature>
<name>A0A6J4K082_9BACT</name>
<feature type="compositionally biased region" description="Low complexity" evidence="1">
    <location>
        <begin position="526"/>
        <end position="544"/>
    </location>
</feature>
<evidence type="ECO:0000313" key="2">
    <source>
        <dbReference type="EMBL" id="CAA9292297.1"/>
    </source>
</evidence>
<feature type="region of interest" description="Disordered" evidence="1">
    <location>
        <begin position="1"/>
        <end position="20"/>
    </location>
</feature>
<organism evidence="2">
    <name type="scientific">uncultured Gemmatimonadaceae bacterium</name>
    <dbReference type="NCBI Taxonomy" id="246130"/>
    <lineage>
        <taxon>Bacteria</taxon>
        <taxon>Pseudomonadati</taxon>
        <taxon>Gemmatimonadota</taxon>
        <taxon>Gemmatimonadia</taxon>
        <taxon>Gemmatimonadales</taxon>
        <taxon>Gemmatimonadaceae</taxon>
        <taxon>environmental samples</taxon>
    </lineage>
</organism>
<feature type="region of interest" description="Disordered" evidence="1">
    <location>
        <begin position="327"/>
        <end position="408"/>
    </location>
</feature>
<proteinExistence type="predicted"/>
<reference evidence="2" key="1">
    <citation type="submission" date="2020-02" db="EMBL/GenBank/DDBJ databases">
        <authorList>
            <person name="Meier V. D."/>
        </authorList>
    </citation>
    <scope>NUCLEOTIDE SEQUENCE</scope>
    <source>
        <strain evidence="2">AVDCRST_MAG11</strain>
    </source>
</reference>
<sequence>MRRVLREAARHERGERTRDRLRQRRRRLREVCRHQRLRGRLAGERVPTGEQLVGHDAPGVQVGPVVRRGIAGRLLGRHVGGRAQRRPHLRDPVRRGRRAVRGRGARLLQRLGDAEVGDHRGPRGEQHVVGLHVPVHDAARVRVGERTRHVAEHLHGLRRRDGAARQPRPQALAVHVRHRVPRQPVGRHARRVHGDDVRLLERRGQLDLPREALGVERRGQLGGEDLHHDVAAERLLARHEDARHARAAQLALQRVGRAEGRLELVAEGVGGGGHGEGRRRAPLRDPRRPNLRPVPRHVNRAAPCPAPNPRNLLGIPAPWAAYVPGATNASDSSSAPALGPRSVGRSANHVAIRSTGACGTSRRTRAGPRLPHWARVGGAHRSPAMRNTNGCRTATRTARRSSWAGRNRRLGSTRRTACVNCRFVLCTTRSDPRSMRPALSITNSTTTRPATRARSSIAGYAGGGLLTSGIGRSSTRVMGASSESACAPRRARRLGGGPPVGSGRKSSGRDTPRARSGAEASTPATRSVASASASDRSGSAGIASARDRGRGRRAADGASCGARPAPPPAGWRPGRAAGARDVDASPAHTW</sequence>
<feature type="region of interest" description="Disordered" evidence="1">
    <location>
        <begin position="474"/>
        <end position="590"/>
    </location>
</feature>
<feature type="compositionally biased region" description="Low complexity" evidence="1">
    <location>
        <begin position="440"/>
        <end position="455"/>
    </location>
</feature>
<feature type="compositionally biased region" description="Low complexity" evidence="1">
    <location>
        <begin position="386"/>
        <end position="405"/>
    </location>
</feature>
<evidence type="ECO:0000256" key="1">
    <source>
        <dbReference type="SAM" id="MobiDB-lite"/>
    </source>
</evidence>
<feature type="compositionally biased region" description="Basic and acidic residues" evidence="1">
    <location>
        <begin position="275"/>
        <end position="288"/>
    </location>
</feature>
<protein>
    <submittedName>
        <fullName evidence="2">Uncharacterized protein</fullName>
    </submittedName>
</protein>